<dbReference type="Pfam" id="PF07825">
    <property type="entry name" value="Exc"/>
    <property type="match status" value="1"/>
</dbReference>
<keyword evidence="2" id="KW-0233">DNA recombination</keyword>
<name>A0A4V6JIV5_9ENTR</name>
<dbReference type="InterPro" id="IPR009061">
    <property type="entry name" value="DNA-bd_dom_put_sf"/>
</dbReference>
<dbReference type="EMBL" id="LR590464">
    <property type="protein sequence ID" value="VTP69693.1"/>
    <property type="molecule type" value="Genomic_DNA"/>
</dbReference>
<dbReference type="GO" id="GO:0003677">
    <property type="term" value="F:DNA binding"/>
    <property type="evidence" value="ECO:0007669"/>
    <property type="project" value="UniProtKB-KW"/>
</dbReference>
<evidence type="ECO:0000313" key="5">
    <source>
        <dbReference type="EMBL" id="PHH04825.1"/>
    </source>
</evidence>
<dbReference type="RefSeq" id="WP_032611896.1">
    <property type="nucleotide sequence ID" value="NZ_CP068234.1"/>
</dbReference>
<gene>
    <name evidence="5" type="ORF">CRX53_13085</name>
    <name evidence="6" type="ORF">NCTC13032_04517</name>
    <name evidence="4" type="ORF">VOF76_07100</name>
</gene>
<reference evidence="5" key="1">
    <citation type="submission" date="2017-09" db="EMBL/GenBank/DDBJ databases">
        <title>FDA dAtabase for Regulatory Grade micrObial Sequences (FDA-ARGOS): Supporting development and validation of Infectious Disease Dx tests.</title>
        <authorList>
            <person name="Minogue T."/>
            <person name="Wolcott M."/>
            <person name="Wasieloski L."/>
            <person name="Aguilar W."/>
            <person name="Moore D."/>
            <person name="Tallon L.J."/>
            <person name="Sadzewicz L."/>
            <person name="Ott S."/>
            <person name="Zhao X."/>
            <person name="Nagaraj S."/>
            <person name="Vavikolanu K."/>
            <person name="Aluvathingal J."/>
            <person name="Nadendla S."/>
            <person name="Sichtig H."/>
        </authorList>
    </citation>
    <scope>NUCLEOTIDE SEQUENCE</scope>
    <source>
        <strain evidence="5">FDAARGOS_404</strain>
    </source>
</reference>
<reference evidence="6 8" key="3">
    <citation type="submission" date="2019-05" db="EMBL/GenBank/DDBJ databases">
        <authorList>
            <consortium name="Pathogen Informatics"/>
        </authorList>
    </citation>
    <scope>NUCLEOTIDE SEQUENCE [LARGE SCALE GENOMIC DNA]</scope>
    <source>
        <strain evidence="6 8">NCTC13032</strain>
    </source>
</reference>
<feature type="domain" description="Excisionase-like" evidence="3">
    <location>
        <begin position="5"/>
        <end position="86"/>
    </location>
</feature>
<evidence type="ECO:0000313" key="4">
    <source>
        <dbReference type="EMBL" id="MEC3935932.1"/>
    </source>
</evidence>
<reference evidence="7" key="2">
    <citation type="submission" date="2017-09" db="EMBL/GenBank/DDBJ databases">
        <title>FDA dAtabase for Regulatory Grade micrObial Sequences (FDA-ARGOS): Supporting development and validation of Infectious Disease Dx tests.</title>
        <authorList>
            <person name="Minogue T."/>
            <person name="Wolcott M."/>
            <person name="Wasieloski L."/>
            <person name="Aguilar W."/>
            <person name="Moore D."/>
            <person name="Tallon L."/>
            <person name="Sadzewicz L."/>
            <person name="Ott S."/>
            <person name="Zhao X."/>
            <person name="Nagaraj S."/>
            <person name="Vavikolanu K."/>
            <person name="Aluvathingal J."/>
            <person name="Nadendla S."/>
            <person name="Sichtig H."/>
        </authorList>
    </citation>
    <scope>NUCLEOTIDE SEQUENCE [LARGE SCALE GENOMIC DNA]</scope>
    <source>
        <strain evidence="7">FDAARGOS_404</strain>
    </source>
</reference>
<proteinExistence type="predicted"/>
<dbReference type="Proteomes" id="UP000222768">
    <property type="component" value="Unassembled WGS sequence"/>
</dbReference>
<dbReference type="GO" id="GO:0006310">
    <property type="term" value="P:DNA recombination"/>
    <property type="evidence" value="ECO:0007669"/>
    <property type="project" value="UniProtKB-KW"/>
</dbReference>
<evidence type="ECO:0000256" key="1">
    <source>
        <dbReference type="ARBA" id="ARBA00023125"/>
    </source>
</evidence>
<dbReference type="InterPro" id="IPR038137">
    <property type="entry name" value="Excisionase-like_sf"/>
</dbReference>
<evidence type="ECO:0000313" key="8">
    <source>
        <dbReference type="Proteomes" id="UP000310719"/>
    </source>
</evidence>
<organism evidence="6 8">
    <name type="scientific">Leclercia adecarboxylata</name>
    <dbReference type="NCBI Taxonomy" id="83655"/>
    <lineage>
        <taxon>Bacteria</taxon>
        <taxon>Pseudomonadati</taxon>
        <taxon>Pseudomonadota</taxon>
        <taxon>Gammaproteobacteria</taxon>
        <taxon>Enterobacterales</taxon>
        <taxon>Enterobacteriaceae</taxon>
        <taxon>Leclercia</taxon>
    </lineage>
</organism>
<dbReference type="SUPFAM" id="SSF46955">
    <property type="entry name" value="Putative DNA-binding domain"/>
    <property type="match status" value="1"/>
</dbReference>
<protein>
    <submittedName>
        <fullName evidence="4 6">Excisionase</fullName>
    </submittedName>
</protein>
<dbReference type="EMBL" id="JAYMCU010000008">
    <property type="protein sequence ID" value="MEC3935932.1"/>
    <property type="molecule type" value="Genomic_DNA"/>
</dbReference>
<sequence>MAKLLNLLEWADLTYSKPPSLSTLRRWAREGRIYPAPELHGKEYKVQQDATYVDPSKKNLRQKPKHLKLPAGGTLLERLTHGEKASSLRR</sequence>
<dbReference type="EMBL" id="PDLK01000002">
    <property type="protein sequence ID" value="PHH04825.1"/>
    <property type="molecule type" value="Genomic_DNA"/>
</dbReference>
<evidence type="ECO:0000313" key="6">
    <source>
        <dbReference type="EMBL" id="VTP69693.1"/>
    </source>
</evidence>
<dbReference type="Proteomes" id="UP001357437">
    <property type="component" value="Unassembled WGS sequence"/>
</dbReference>
<dbReference type="Proteomes" id="UP000310719">
    <property type="component" value="Chromosome"/>
</dbReference>
<reference evidence="4 9" key="4">
    <citation type="submission" date="2024-01" db="EMBL/GenBank/DDBJ databases">
        <title>Comparative Genomics of Leclercia adecarboxylata Strains Isolated from Several Sources.</title>
        <authorList>
            <person name="Yescas-Zazueta V."/>
            <person name="Balbuena-Alonso M.G."/>
            <person name="Valencia D."/>
            <person name="Mendez-Pfeiffer P.A."/>
            <person name="Ballesteros-Monrreal M.G."/>
            <person name="Rocha-Gracia R.D.C."/>
            <person name="Barrios-Villa E."/>
        </authorList>
    </citation>
    <scope>NUCLEOTIDE SEQUENCE [LARGE SCALE GENOMIC DNA]</scope>
    <source>
        <strain evidence="4 9">33MEM</strain>
    </source>
</reference>
<dbReference type="InterPro" id="IPR012884">
    <property type="entry name" value="Excisionase-like"/>
</dbReference>
<keyword evidence="9" id="KW-1185">Reference proteome</keyword>
<dbReference type="AlphaFoldDB" id="A0A4V6JIV5"/>
<dbReference type="Gene3D" id="1.10.1660.20">
    <property type="match status" value="1"/>
</dbReference>
<evidence type="ECO:0000313" key="9">
    <source>
        <dbReference type="Proteomes" id="UP001357437"/>
    </source>
</evidence>
<evidence type="ECO:0000259" key="3">
    <source>
        <dbReference type="Pfam" id="PF07825"/>
    </source>
</evidence>
<keyword evidence="1" id="KW-0238">DNA-binding</keyword>
<accession>A0A4V6JIV5</accession>
<evidence type="ECO:0000313" key="7">
    <source>
        <dbReference type="Proteomes" id="UP000222768"/>
    </source>
</evidence>
<evidence type="ECO:0000256" key="2">
    <source>
        <dbReference type="ARBA" id="ARBA00023172"/>
    </source>
</evidence>